<comment type="caution">
    <text evidence="2">The sequence shown here is derived from an EMBL/GenBank/DDBJ whole genome shotgun (WGS) entry which is preliminary data.</text>
</comment>
<accession>A0ABV6Z0Q6</accession>
<keyword evidence="3" id="KW-1185">Reference proteome</keyword>
<dbReference type="GO" id="GO:0016787">
    <property type="term" value="F:hydrolase activity"/>
    <property type="evidence" value="ECO:0007669"/>
    <property type="project" value="UniProtKB-KW"/>
</dbReference>
<dbReference type="EMBL" id="JBHPBY010000257">
    <property type="protein sequence ID" value="MFC1852037.1"/>
    <property type="molecule type" value="Genomic_DNA"/>
</dbReference>
<sequence length="601" mass="68641">MQKIKRSIGSVLFLSVSLILIQTCAKKDGAEDILFQDLSVWTVTETFRVLRRDLPGQSAAVNLSAARNEWESFQILLRSKSQINDLTIEPGDLSGPEGAIIFAAEAFLYRQHQFYLENPSWGVTEFQPGWYPDPLIPFFHPLTREPLTDPEKLLAIPFTLVPDETHGFLVDLYAPPGKPAGVYQGTYTVKAEETPVFTIPVSLTIWDFTLPDEPTLKTNFGSPEQQMRHLAWLEDKNYSEAYWTGVSDQCNELVSRHGLNPVMKAYALYFEVDQLESDGSFELSIPDMTLIQDFINQQRVNAIRLPFRGTPTINEVVFGNRYYDENSFDHTQFTASSKNRLVNYVASWDKVVTQLSGKDQILFYVYLCDEPNTFEAYQYVRALGNALRTAALEHIKVLVVEQTIPDAQTWGDLYGAVDIWVPHFTLFDPANAAQRQSLNEQIWTYTALTEWGGGLSWQTDLPLLNYRIPTWISWRSNISGLLYWSMAYWWSLAYPDPWNQPQTYLNEWLGQKYYYNGEGVLVYPADKVGYHGIAPSLRLKALRDGIEDFEYLAIIQRLGLSEQALKIVEPLARTFSSFETDPVRYEQARAELAALIVQASQ</sequence>
<feature type="domain" description="Glycoside hydrolase 123 catalytic" evidence="1">
    <location>
        <begin position="364"/>
        <end position="554"/>
    </location>
</feature>
<keyword evidence="2" id="KW-0378">Hydrolase</keyword>
<dbReference type="Pfam" id="PF13320">
    <property type="entry name" value="GH123_cat"/>
    <property type="match status" value="1"/>
</dbReference>
<gene>
    <name evidence="2" type="ORF">ACFL27_17730</name>
</gene>
<organism evidence="2 3">
    <name type="scientific">candidate division CSSED10-310 bacterium</name>
    <dbReference type="NCBI Taxonomy" id="2855610"/>
    <lineage>
        <taxon>Bacteria</taxon>
        <taxon>Bacteria division CSSED10-310</taxon>
    </lineage>
</organism>
<reference evidence="2 3" key="1">
    <citation type="submission" date="2024-09" db="EMBL/GenBank/DDBJ databases">
        <title>Laminarin stimulates single cell rates of sulfate reduction while oxygen inhibits transcriptomic activity in coastal marine sediment.</title>
        <authorList>
            <person name="Lindsay M."/>
            <person name="Orcutt B."/>
            <person name="Emerson D."/>
            <person name="Stepanauskas R."/>
            <person name="D'Angelo T."/>
        </authorList>
    </citation>
    <scope>NUCLEOTIDE SEQUENCE [LARGE SCALE GENOMIC DNA]</scope>
    <source>
        <strain evidence="2">SAG AM-311-K15</strain>
    </source>
</reference>
<dbReference type="Proteomes" id="UP001594351">
    <property type="component" value="Unassembled WGS sequence"/>
</dbReference>
<proteinExistence type="predicted"/>
<protein>
    <submittedName>
        <fullName evidence="2">Glycoside hydrolase domain-containing protein</fullName>
    </submittedName>
</protein>
<dbReference type="InterPro" id="IPR025150">
    <property type="entry name" value="GH123_cat"/>
</dbReference>
<evidence type="ECO:0000313" key="2">
    <source>
        <dbReference type="EMBL" id="MFC1852037.1"/>
    </source>
</evidence>
<name>A0ABV6Z0Q6_UNCC1</name>
<evidence type="ECO:0000313" key="3">
    <source>
        <dbReference type="Proteomes" id="UP001594351"/>
    </source>
</evidence>
<evidence type="ECO:0000259" key="1">
    <source>
        <dbReference type="Pfam" id="PF13320"/>
    </source>
</evidence>